<protein>
    <submittedName>
        <fullName evidence="2">Aminoglycoside phosphotransferase family protein</fullName>
        <ecNumber evidence="2">2.7.1.-</ecNumber>
    </submittedName>
</protein>
<dbReference type="Gene3D" id="3.90.1200.10">
    <property type="match status" value="1"/>
</dbReference>
<keyword evidence="2" id="KW-0808">Transferase</keyword>
<dbReference type="PANTHER" id="PTHR21310:SF15">
    <property type="entry name" value="AMINOGLYCOSIDE PHOSPHOTRANSFERASE DOMAIN-CONTAINING PROTEIN"/>
    <property type="match status" value="1"/>
</dbReference>
<evidence type="ECO:0000259" key="1">
    <source>
        <dbReference type="Pfam" id="PF01636"/>
    </source>
</evidence>
<evidence type="ECO:0000313" key="2">
    <source>
        <dbReference type="EMBL" id="MFC5404228.1"/>
    </source>
</evidence>
<evidence type="ECO:0000313" key="3">
    <source>
        <dbReference type="Proteomes" id="UP001596113"/>
    </source>
</evidence>
<dbReference type="InterPro" id="IPR002575">
    <property type="entry name" value="Aminoglycoside_PTrfase"/>
</dbReference>
<dbReference type="GO" id="GO:0016740">
    <property type="term" value="F:transferase activity"/>
    <property type="evidence" value="ECO:0007669"/>
    <property type="project" value="UniProtKB-KW"/>
</dbReference>
<proteinExistence type="predicted"/>
<keyword evidence="3" id="KW-1185">Reference proteome</keyword>
<dbReference type="Gene3D" id="3.30.200.150">
    <property type="match status" value="1"/>
</dbReference>
<dbReference type="Pfam" id="PF01636">
    <property type="entry name" value="APH"/>
    <property type="match status" value="1"/>
</dbReference>
<dbReference type="InterPro" id="IPR011009">
    <property type="entry name" value="Kinase-like_dom_sf"/>
</dbReference>
<sequence>MIELKNIVRKSIADKIGDSDIIDLPIIASGMLNRIYGIKLSTGQIPFVLRERIFEDDEYGQEFAAERLAYKLFDKANVKAPKLISYEPDVYRNKFAVFEYIKGQTFDVYLKQKITVESTVIECIKNLAEQVANIHKYHSKGFGTLDRITHSSYDASAFWESIFEKEVIAINKYFPESSINLRKSIKSWISIINNSPKELTRSCLVHGDLHFKNIVIRDEIPYLIDWECSRFRSSSYDLAQIVQNNLGRNPVLLKHFLEFYIKSRNLEDSYMPYLKRLTSLYGYYWNIRMANFILSSNLPVYDYFGSRQYYINFIKNSEFMASLSQSNTT</sequence>
<reference evidence="3" key="1">
    <citation type="journal article" date="2019" name="Int. J. Syst. Evol. Microbiol.">
        <title>The Global Catalogue of Microorganisms (GCM) 10K type strain sequencing project: providing services to taxonomists for standard genome sequencing and annotation.</title>
        <authorList>
            <consortium name="The Broad Institute Genomics Platform"/>
            <consortium name="The Broad Institute Genome Sequencing Center for Infectious Disease"/>
            <person name="Wu L."/>
            <person name="Ma J."/>
        </authorList>
    </citation>
    <scope>NUCLEOTIDE SEQUENCE [LARGE SCALE GENOMIC DNA]</scope>
    <source>
        <strain evidence="3">CGMCC 1.18575</strain>
    </source>
</reference>
<dbReference type="InterPro" id="IPR051678">
    <property type="entry name" value="AGP_Transferase"/>
</dbReference>
<dbReference type="EMBL" id="JBHSMI010000025">
    <property type="protein sequence ID" value="MFC5404228.1"/>
    <property type="molecule type" value="Genomic_DNA"/>
</dbReference>
<accession>A0ABW0HUN4</accession>
<gene>
    <name evidence="2" type="ORF">ACFPOF_15905</name>
</gene>
<dbReference type="EC" id="2.7.1.-" evidence="2"/>
<dbReference type="Proteomes" id="UP001596113">
    <property type="component" value="Unassembled WGS sequence"/>
</dbReference>
<dbReference type="PANTHER" id="PTHR21310">
    <property type="entry name" value="AMINOGLYCOSIDE PHOSPHOTRANSFERASE-RELATED-RELATED"/>
    <property type="match status" value="1"/>
</dbReference>
<dbReference type="SUPFAM" id="SSF56112">
    <property type="entry name" value="Protein kinase-like (PK-like)"/>
    <property type="match status" value="1"/>
</dbReference>
<comment type="caution">
    <text evidence="2">The sequence shown here is derived from an EMBL/GenBank/DDBJ whole genome shotgun (WGS) entry which is preliminary data.</text>
</comment>
<organism evidence="2 3">
    <name type="scientific">Cohnella soli</name>
    <dbReference type="NCBI Taxonomy" id="425005"/>
    <lineage>
        <taxon>Bacteria</taxon>
        <taxon>Bacillati</taxon>
        <taxon>Bacillota</taxon>
        <taxon>Bacilli</taxon>
        <taxon>Bacillales</taxon>
        <taxon>Paenibacillaceae</taxon>
        <taxon>Cohnella</taxon>
    </lineage>
</organism>
<feature type="domain" description="Aminoglycoside phosphotransferase" evidence="1">
    <location>
        <begin position="26"/>
        <end position="253"/>
    </location>
</feature>
<dbReference type="RefSeq" id="WP_378134297.1">
    <property type="nucleotide sequence ID" value="NZ_JBHSMI010000025.1"/>
</dbReference>
<name>A0ABW0HUN4_9BACL</name>